<organism evidence="2">
    <name type="scientific">viral metagenome</name>
    <dbReference type="NCBI Taxonomy" id="1070528"/>
    <lineage>
        <taxon>unclassified sequences</taxon>
        <taxon>metagenomes</taxon>
        <taxon>organismal metagenomes</taxon>
    </lineage>
</organism>
<evidence type="ECO:0000259" key="1">
    <source>
        <dbReference type="Pfam" id="PF18066"/>
    </source>
</evidence>
<name>A0A6M3JZI8_9ZZZZ</name>
<dbReference type="InterPro" id="IPR041270">
    <property type="entry name" value="Phage_ABA_S"/>
</dbReference>
<sequence length="125" mass="14197">MTEIEIDRKMAEKVMGWTVAANVYDEGGSGLWLYNGKLSGETVVKKFADFKPSINITHTFEVVKKMREKGFFLILNDTGCQYRCAFSSHENKAWEIFINKPPNDLYVWEATPQLAICLAALEAVK</sequence>
<feature type="domain" description="Phage ABA sandwich" evidence="1">
    <location>
        <begin position="8"/>
        <end position="121"/>
    </location>
</feature>
<gene>
    <name evidence="2" type="ORF">MM415A01765_0023</name>
</gene>
<dbReference type="Gene3D" id="3.30.2120.10">
    <property type="entry name" value="Bacillus phage protein-like"/>
    <property type="match status" value="1"/>
</dbReference>
<dbReference type="EMBL" id="MT142168">
    <property type="protein sequence ID" value="QJA75526.1"/>
    <property type="molecule type" value="Genomic_DNA"/>
</dbReference>
<dbReference type="AlphaFoldDB" id="A0A6M3JZI8"/>
<reference evidence="2" key="1">
    <citation type="submission" date="2020-03" db="EMBL/GenBank/DDBJ databases">
        <title>The deep terrestrial virosphere.</title>
        <authorList>
            <person name="Holmfeldt K."/>
            <person name="Nilsson E."/>
            <person name="Simone D."/>
            <person name="Lopez-Fernandez M."/>
            <person name="Wu X."/>
            <person name="de Brujin I."/>
            <person name="Lundin D."/>
            <person name="Andersson A."/>
            <person name="Bertilsson S."/>
            <person name="Dopson M."/>
        </authorList>
    </citation>
    <scope>NUCLEOTIDE SEQUENCE</scope>
    <source>
        <strain evidence="2">MM415A01765</strain>
    </source>
</reference>
<proteinExistence type="predicted"/>
<dbReference type="Pfam" id="PF18066">
    <property type="entry name" value="Phage_ABA_S"/>
    <property type="match status" value="1"/>
</dbReference>
<dbReference type="InterPro" id="IPR028985">
    <property type="entry name" value="Bacillus_phage_prot-like"/>
</dbReference>
<evidence type="ECO:0000313" key="2">
    <source>
        <dbReference type="EMBL" id="QJA75526.1"/>
    </source>
</evidence>
<protein>
    <recommendedName>
        <fullName evidence="1">Phage ABA sandwich domain-containing protein</fullName>
    </recommendedName>
</protein>
<accession>A0A6M3JZI8</accession>